<comment type="caution">
    <text evidence="1">The sequence shown here is derived from an EMBL/GenBank/DDBJ whole genome shotgun (WGS) entry which is preliminary data.</text>
</comment>
<gene>
    <name evidence="1" type="ORF">Xehl_01368</name>
</gene>
<dbReference type="EMBL" id="NIBT01000005">
    <property type="protein sequence ID" value="PHM25737.1"/>
    <property type="molecule type" value="Genomic_DNA"/>
</dbReference>
<name>A0A2D0IV18_9GAMM</name>
<reference evidence="1 2" key="1">
    <citation type="journal article" date="2017" name="Nat. Microbiol.">
        <title>Natural product diversity associated with the nematode symbionts Photorhabdus and Xenorhabdus.</title>
        <authorList>
            <person name="Tobias N.J."/>
            <person name="Wolff H."/>
            <person name="Djahanschiri B."/>
            <person name="Grundmann F."/>
            <person name="Kronenwerth M."/>
            <person name="Shi Y.M."/>
            <person name="Simonyi S."/>
            <person name="Grun P."/>
            <person name="Shapiro-Ilan D."/>
            <person name="Pidot S.J."/>
            <person name="Stinear T.P."/>
            <person name="Ebersberger I."/>
            <person name="Bode H.B."/>
        </authorList>
    </citation>
    <scope>NUCLEOTIDE SEQUENCE [LARGE SCALE GENOMIC DNA]</scope>
    <source>
        <strain evidence="1 2">DSM 16337</strain>
    </source>
</reference>
<organism evidence="1 2">
    <name type="scientific">Xenorhabdus ehlersii</name>
    <dbReference type="NCBI Taxonomy" id="290111"/>
    <lineage>
        <taxon>Bacteria</taxon>
        <taxon>Pseudomonadati</taxon>
        <taxon>Pseudomonadota</taxon>
        <taxon>Gammaproteobacteria</taxon>
        <taxon>Enterobacterales</taxon>
        <taxon>Morganellaceae</taxon>
        <taxon>Xenorhabdus</taxon>
    </lineage>
</organism>
<dbReference type="Proteomes" id="UP000225605">
    <property type="component" value="Unassembled WGS sequence"/>
</dbReference>
<evidence type="ECO:0000313" key="1">
    <source>
        <dbReference type="EMBL" id="PHM25737.1"/>
    </source>
</evidence>
<dbReference type="AlphaFoldDB" id="A0A2D0IV18"/>
<evidence type="ECO:0000313" key="2">
    <source>
        <dbReference type="Proteomes" id="UP000225605"/>
    </source>
</evidence>
<proteinExistence type="predicted"/>
<protein>
    <submittedName>
        <fullName evidence="1">Toxin RelE</fullName>
    </submittedName>
</protein>
<sequence length="39" mass="4688">MWEVITTEYFDEWFLAQSDELRESIYEAMGVLEKFGPNL</sequence>
<accession>A0A2D0IV18</accession>